<feature type="transmembrane region" description="Helical" evidence="7">
    <location>
        <begin position="57"/>
        <end position="76"/>
    </location>
</feature>
<protein>
    <recommendedName>
        <fullName evidence="8">Peptidase S54 rhomboid domain-containing protein</fullName>
    </recommendedName>
</protein>
<keyword evidence="4" id="KW-0378">Hydrolase</keyword>
<gene>
    <name evidence="9" type="ORF">DFH07DRAFT_801130</name>
</gene>
<organism evidence="9 10">
    <name type="scientific">Mycena maculata</name>
    <dbReference type="NCBI Taxonomy" id="230809"/>
    <lineage>
        <taxon>Eukaryota</taxon>
        <taxon>Fungi</taxon>
        <taxon>Dikarya</taxon>
        <taxon>Basidiomycota</taxon>
        <taxon>Agaricomycotina</taxon>
        <taxon>Agaricomycetes</taxon>
        <taxon>Agaricomycetidae</taxon>
        <taxon>Agaricales</taxon>
        <taxon>Marasmiineae</taxon>
        <taxon>Mycenaceae</taxon>
        <taxon>Mycena</taxon>
    </lineage>
</organism>
<dbReference type="Gene3D" id="1.20.1540.10">
    <property type="entry name" value="Rhomboid-like"/>
    <property type="match status" value="1"/>
</dbReference>
<dbReference type="EMBL" id="JARJLG010000016">
    <property type="protein sequence ID" value="KAJ7774349.1"/>
    <property type="molecule type" value="Genomic_DNA"/>
</dbReference>
<proteinExistence type="inferred from homology"/>
<dbReference type="Pfam" id="PF01694">
    <property type="entry name" value="Rhomboid"/>
    <property type="match status" value="1"/>
</dbReference>
<comment type="subcellular location">
    <subcellularLocation>
        <location evidence="1">Membrane</location>
        <topology evidence="1">Multi-pass membrane protein</topology>
    </subcellularLocation>
</comment>
<comment type="similarity">
    <text evidence="2">Belongs to the peptidase S54 family.</text>
</comment>
<dbReference type="SUPFAM" id="SSF144091">
    <property type="entry name" value="Rhomboid-like"/>
    <property type="match status" value="1"/>
</dbReference>
<evidence type="ECO:0000256" key="3">
    <source>
        <dbReference type="ARBA" id="ARBA00022692"/>
    </source>
</evidence>
<dbReference type="AlphaFoldDB" id="A0AAD7NTH2"/>
<keyword evidence="6 7" id="KW-0472">Membrane</keyword>
<dbReference type="PANTHER" id="PTHR43731:SF14">
    <property type="entry name" value="PRESENILIN-ASSOCIATED RHOMBOID-LIKE PROTEIN, MITOCHONDRIAL"/>
    <property type="match status" value="1"/>
</dbReference>
<dbReference type="Proteomes" id="UP001215280">
    <property type="component" value="Unassembled WGS sequence"/>
</dbReference>
<feature type="transmembrane region" description="Helical" evidence="7">
    <location>
        <begin position="126"/>
        <end position="144"/>
    </location>
</feature>
<dbReference type="InterPro" id="IPR022764">
    <property type="entry name" value="Peptidase_S54_rhomboid_dom"/>
</dbReference>
<evidence type="ECO:0000313" key="9">
    <source>
        <dbReference type="EMBL" id="KAJ7774349.1"/>
    </source>
</evidence>
<evidence type="ECO:0000256" key="1">
    <source>
        <dbReference type="ARBA" id="ARBA00004141"/>
    </source>
</evidence>
<dbReference type="GO" id="GO:0004252">
    <property type="term" value="F:serine-type endopeptidase activity"/>
    <property type="evidence" value="ECO:0007669"/>
    <property type="project" value="InterPro"/>
</dbReference>
<feature type="transmembrane region" description="Helical" evidence="7">
    <location>
        <begin position="201"/>
        <end position="221"/>
    </location>
</feature>
<feature type="domain" description="Peptidase S54 rhomboid" evidence="8">
    <location>
        <begin position="106"/>
        <end position="252"/>
    </location>
</feature>
<accession>A0AAD7NTH2</accession>
<keyword evidence="3 7" id="KW-0812">Transmembrane</keyword>
<keyword evidence="5 7" id="KW-1133">Transmembrane helix</keyword>
<evidence type="ECO:0000259" key="8">
    <source>
        <dbReference type="Pfam" id="PF01694"/>
    </source>
</evidence>
<evidence type="ECO:0000256" key="2">
    <source>
        <dbReference type="ARBA" id="ARBA00009045"/>
    </source>
</evidence>
<keyword evidence="10" id="KW-1185">Reference proteome</keyword>
<evidence type="ECO:0000256" key="6">
    <source>
        <dbReference type="ARBA" id="ARBA00023136"/>
    </source>
</evidence>
<sequence length="258" mass="29130">MLLNLRVGVPRVCPRLPRRSSPLQWPRRHFASSQPRLSRPPPRQGYLQFLDDIPQNTVLWGIIGLNAGVFGMSWYARKKLDVERNPSMYLWMQKHFKSSWRNLSQGRIWTLLTSTFTHSDRDVTHILFNGLTFYFLSPMALSILGSRQFIFLYFGGGALAELGSMAYLNIVRHRDPYTIGASAAVYSTLSFLAFSAPRTTLLVYGIIPVPIWLVVGGLFSYDLYRTAADTGGTTSTTGHVGGFLAGAGYYFLRVFRVF</sequence>
<comment type="caution">
    <text evidence="9">The sequence shown here is derived from an EMBL/GenBank/DDBJ whole genome shotgun (WGS) entry which is preliminary data.</text>
</comment>
<dbReference type="GO" id="GO:0006465">
    <property type="term" value="P:signal peptide processing"/>
    <property type="evidence" value="ECO:0007669"/>
    <property type="project" value="TreeGrafter"/>
</dbReference>
<evidence type="ECO:0000256" key="4">
    <source>
        <dbReference type="ARBA" id="ARBA00022801"/>
    </source>
</evidence>
<feature type="transmembrane region" description="Helical" evidence="7">
    <location>
        <begin position="150"/>
        <end position="170"/>
    </location>
</feature>
<dbReference type="PANTHER" id="PTHR43731">
    <property type="entry name" value="RHOMBOID PROTEASE"/>
    <property type="match status" value="1"/>
</dbReference>
<evidence type="ECO:0000313" key="10">
    <source>
        <dbReference type="Proteomes" id="UP001215280"/>
    </source>
</evidence>
<dbReference type="GO" id="GO:0016020">
    <property type="term" value="C:membrane"/>
    <property type="evidence" value="ECO:0007669"/>
    <property type="project" value="UniProtKB-SubCell"/>
</dbReference>
<dbReference type="InterPro" id="IPR035952">
    <property type="entry name" value="Rhomboid-like_sf"/>
</dbReference>
<name>A0AAD7NTH2_9AGAR</name>
<dbReference type="InterPro" id="IPR050925">
    <property type="entry name" value="Rhomboid_protease_S54"/>
</dbReference>
<evidence type="ECO:0000256" key="7">
    <source>
        <dbReference type="SAM" id="Phobius"/>
    </source>
</evidence>
<evidence type="ECO:0000256" key="5">
    <source>
        <dbReference type="ARBA" id="ARBA00022989"/>
    </source>
</evidence>
<reference evidence="9" key="1">
    <citation type="submission" date="2023-03" db="EMBL/GenBank/DDBJ databases">
        <title>Massive genome expansion in bonnet fungi (Mycena s.s.) driven by repeated elements and novel gene families across ecological guilds.</title>
        <authorList>
            <consortium name="Lawrence Berkeley National Laboratory"/>
            <person name="Harder C.B."/>
            <person name="Miyauchi S."/>
            <person name="Viragh M."/>
            <person name="Kuo A."/>
            <person name="Thoen E."/>
            <person name="Andreopoulos B."/>
            <person name="Lu D."/>
            <person name="Skrede I."/>
            <person name="Drula E."/>
            <person name="Henrissat B."/>
            <person name="Morin E."/>
            <person name="Kohler A."/>
            <person name="Barry K."/>
            <person name="LaButti K."/>
            <person name="Morin E."/>
            <person name="Salamov A."/>
            <person name="Lipzen A."/>
            <person name="Mereny Z."/>
            <person name="Hegedus B."/>
            <person name="Baldrian P."/>
            <person name="Stursova M."/>
            <person name="Weitz H."/>
            <person name="Taylor A."/>
            <person name="Grigoriev I.V."/>
            <person name="Nagy L.G."/>
            <person name="Martin F."/>
            <person name="Kauserud H."/>
        </authorList>
    </citation>
    <scope>NUCLEOTIDE SEQUENCE</scope>
    <source>
        <strain evidence="9">CBHHK188m</strain>
    </source>
</reference>